<evidence type="ECO:0000256" key="2">
    <source>
        <dbReference type="ARBA" id="ARBA00023125"/>
    </source>
</evidence>
<evidence type="ECO:0000256" key="1">
    <source>
        <dbReference type="ARBA" id="ARBA00023015"/>
    </source>
</evidence>
<dbReference type="PANTHER" id="PTHR30055">
    <property type="entry name" value="HTH-TYPE TRANSCRIPTIONAL REGULATOR RUTR"/>
    <property type="match status" value="1"/>
</dbReference>
<dbReference type="Proteomes" id="UP000436181">
    <property type="component" value="Unassembled WGS sequence"/>
</dbReference>
<feature type="domain" description="HTH tetR-type" evidence="5">
    <location>
        <begin position="20"/>
        <end position="80"/>
    </location>
</feature>
<dbReference type="InterPro" id="IPR050109">
    <property type="entry name" value="HTH-type_TetR-like_transc_reg"/>
</dbReference>
<dbReference type="RefSeq" id="WP_151844737.1">
    <property type="nucleotide sequence ID" value="NZ_WBZJ01000003.1"/>
</dbReference>
<organism evidence="6 7">
    <name type="scientific">Corynebacterium zhongnanshanii</name>
    <dbReference type="NCBI Taxonomy" id="2768834"/>
    <lineage>
        <taxon>Bacteria</taxon>
        <taxon>Bacillati</taxon>
        <taxon>Actinomycetota</taxon>
        <taxon>Actinomycetes</taxon>
        <taxon>Mycobacteriales</taxon>
        <taxon>Corynebacteriaceae</taxon>
        <taxon>Corynebacterium</taxon>
    </lineage>
</organism>
<evidence type="ECO:0000256" key="3">
    <source>
        <dbReference type="ARBA" id="ARBA00023163"/>
    </source>
</evidence>
<gene>
    <name evidence="6" type="ORF">F8377_08745</name>
</gene>
<feature type="DNA-binding region" description="H-T-H motif" evidence="4">
    <location>
        <begin position="43"/>
        <end position="62"/>
    </location>
</feature>
<proteinExistence type="predicted"/>
<keyword evidence="1" id="KW-0805">Transcription regulation</keyword>
<dbReference type="PROSITE" id="PS50977">
    <property type="entry name" value="HTH_TETR_2"/>
    <property type="match status" value="1"/>
</dbReference>
<protein>
    <submittedName>
        <fullName evidence="6">TetR/AcrR family transcriptional regulator</fullName>
    </submittedName>
</protein>
<keyword evidence="3" id="KW-0804">Transcription</keyword>
<evidence type="ECO:0000313" key="6">
    <source>
        <dbReference type="EMBL" id="KAB3519980.1"/>
    </source>
</evidence>
<evidence type="ECO:0000259" key="5">
    <source>
        <dbReference type="PROSITE" id="PS50977"/>
    </source>
</evidence>
<dbReference type="EMBL" id="WBZJ01000003">
    <property type="protein sequence ID" value="KAB3519980.1"/>
    <property type="molecule type" value="Genomic_DNA"/>
</dbReference>
<dbReference type="InterPro" id="IPR001647">
    <property type="entry name" value="HTH_TetR"/>
</dbReference>
<accession>A0ABQ6VD53</accession>
<name>A0ABQ6VD53_9CORY</name>
<dbReference type="SUPFAM" id="SSF46689">
    <property type="entry name" value="Homeodomain-like"/>
    <property type="match status" value="1"/>
</dbReference>
<dbReference type="Pfam" id="PF00440">
    <property type="entry name" value="TetR_N"/>
    <property type="match status" value="1"/>
</dbReference>
<dbReference type="PANTHER" id="PTHR30055:SF234">
    <property type="entry name" value="HTH-TYPE TRANSCRIPTIONAL REGULATOR BETI"/>
    <property type="match status" value="1"/>
</dbReference>
<evidence type="ECO:0000256" key="4">
    <source>
        <dbReference type="PROSITE-ProRule" id="PRU00335"/>
    </source>
</evidence>
<dbReference type="Gene3D" id="1.10.357.10">
    <property type="entry name" value="Tetracycline Repressor, domain 2"/>
    <property type="match status" value="1"/>
</dbReference>
<sequence length="223" mass="24590">MNIDWISEKLMAPEADASRPERTRLLLLKAGLSFLAQGETDVSILRICHSAGVSNGSFYNFFESKQEFFEQSAYEAVNRLSDLLVEDSLREDLADEVVARNFRVVGRVHRVAPLISEVLIRLGADYYAQGTGFVEKMRGSIDRGVADGVFHLEDPEGVVGATVGAMLMLGRRLHDHPELSADQATDALCENILRMMGVDPVRAHELAWGELELSAMAAELIGQ</sequence>
<keyword evidence="7" id="KW-1185">Reference proteome</keyword>
<dbReference type="Pfam" id="PF21306">
    <property type="entry name" value="TetR_C_40"/>
    <property type="match status" value="1"/>
</dbReference>
<dbReference type="InterPro" id="IPR009057">
    <property type="entry name" value="Homeodomain-like_sf"/>
</dbReference>
<dbReference type="InterPro" id="IPR049513">
    <property type="entry name" value="TetR_C_40"/>
</dbReference>
<reference evidence="6 7" key="1">
    <citation type="submission" date="2019-10" db="EMBL/GenBank/DDBJ databases">
        <title>Corynebacterium sp novel species isolated from the respiratory tract of Marmot.</title>
        <authorList>
            <person name="Zhang G."/>
        </authorList>
    </citation>
    <scope>NUCLEOTIDE SEQUENCE [LARGE SCALE GENOMIC DNA]</scope>
    <source>
        <strain evidence="6 7">336</strain>
    </source>
</reference>
<keyword evidence="2 4" id="KW-0238">DNA-binding</keyword>
<evidence type="ECO:0000313" key="7">
    <source>
        <dbReference type="Proteomes" id="UP000436181"/>
    </source>
</evidence>
<comment type="caution">
    <text evidence="6">The sequence shown here is derived from an EMBL/GenBank/DDBJ whole genome shotgun (WGS) entry which is preliminary data.</text>
</comment>